<dbReference type="NCBIfam" id="TIGR03796">
    <property type="entry name" value="NHLM_micro_ABC1"/>
    <property type="match status" value="1"/>
</dbReference>
<keyword evidence="9 12" id="KW-1133">Transmembrane helix</keyword>
<feature type="transmembrane region" description="Helical" evidence="12">
    <location>
        <begin position="300"/>
        <end position="321"/>
    </location>
</feature>
<dbReference type="Gene3D" id="3.90.70.10">
    <property type="entry name" value="Cysteine proteinases"/>
    <property type="match status" value="1"/>
</dbReference>
<reference evidence="16" key="1">
    <citation type="submission" date="2016-08" db="EMBL/GenBank/DDBJ databases">
        <authorList>
            <person name="Seilhamer J.J."/>
        </authorList>
    </citation>
    <scope>NUCLEOTIDE SEQUENCE</scope>
    <source>
        <strain evidence="16">86</strain>
    </source>
</reference>
<evidence type="ECO:0000259" key="14">
    <source>
        <dbReference type="PROSITE" id="PS50929"/>
    </source>
</evidence>
<dbReference type="GO" id="GO:0043213">
    <property type="term" value="P:bacteriocin transport"/>
    <property type="evidence" value="ECO:0007669"/>
    <property type="project" value="UniProtKB-KW"/>
</dbReference>
<dbReference type="Pfam" id="PF00664">
    <property type="entry name" value="ABC_membrane"/>
    <property type="match status" value="1"/>
</dbReference>
<feature type="domain" description="Peptidase C39" evidence="15">
    <location>
        <begin position="14"/>
        <end position="133"/>
    </location>
</feature>
<dbReference type="RefSeq" id="WP_288183301.1">
    <property type="nucleotide sequence ID" value="NZ_LT608335.1"/>
</dbReference>
<protein>
    <submittedName>
        <fullName evidence="16">NHLM bacteriocin system ABC transporter, peptidase/ATP-binding protein</fullName>
    </submittedName>
</protein>
<dbReference type="InterPro" id="IPR022514">
    <property type="entry name" value="NHPM_micro_ABC1"/>
</dbReference>
<feature type="transmembrane region" description="Helical" evidence="12">
    <location>
        <begin position="273"/>
        <end position="294"/>
    </location>
</feature>
<dbReference type="GO" id="GO:0005524">
    <property type="term" value="F:ATP binding"/>
    <property type="evidence" value="ECO:0007669"/>
    <property type="project" value="UniProtKB-KW"/>
</dbReference>
<keyword evidence="10 12" id="KW-0472">Membrane</keyword>
<feature type="transmembrane region" description="Helical" evidence="12">
    <location>
        <begin position="163"/>
        <end position="187"/>
    </location>
</feature>
<evidence type="ECO:0000256" key="2">
    <source>
        <dbReference type="ARBA" id="ARBA00022448"/>
    </source>
</evidence>
<keyword evidence="6" id="KW-0788">Thiol protease</keyword>
<evidence type="ECO:0000259" key="15">
    <source>
        <dbReference type="PROSITE" id="PS50990"/>
    </source>
</evidence>
<dbReference type="InterPro" id="IPR003593">
    <property type="entry name" value="AAA+_ATPase"/>
</dbReference>
<dbReference type="Gene3D" id="3.40.50.300">
    <property type="entry name" value="P-loop containing nucleotide triphosphate hydrolases"/>
    <property type="match status" value="1"/>
</dbReference>
<sequence>MAATRRVKTPAVLQMEAVECGAASLGIVLAYYGLFLPLEQLRLECGVSRDGSKASNILKAARHLGMEGVGFRDSAEGLQDRELPLIIHWNFNHFLVLEGFTDRLVYLNDPAAGHRTVTWEEFAASFTGIVLQLKPGPGFQKGGATRGIIPVLARRLYGQEKTLAFALLTGAGLIVPGLAIPVFSQVFLDDVLSLKHTDWLAGLLLAMGLAAVLQGALTWLRSWCLTRWQGALTIGESSRFFWHLLRLPMEFFQQRYGGEVASRVQFNETVASILTGQAATVFLDVLIALFYLSLLFQYNATLTLIGMVFSLINAGILLLMFRWMTEQQMKIQQDAAKAYGMAIAGIQTIETLKASGNEGDFFNKWAGYQSKLLETQQKIELSSQTMMLAPAFLTSLNTAVIMAVGGFQIMDGLMTAGIFMAFQNLMGKFQEPLNNLLNLGQSLQTTQMQMQRLDDVSRYPIDQANYSDESSWSSGKTKLSGHVELRQVTFGYSRSEAPLVEDFSLTIEPGRWVALVGGSGSGKSTVAKLVCGLYQPWLGEVLFDGLPRRHIPREVVVNSVGAVDQEIVLFAGTVADNISLFDATLSRHELVRAAKDAAIHDDIAVLQNGYEANVAEGGRNFSGGQRQRLELARALAVNPSVLVLDEATSALDPLTEQTVVGNIRRRGCACLVVAHRLSTIRDCDEIIVMQHGKVVQRGRHEEMMAVDGPYRQLVAQDAADRTEFPSAAQQEPEGVKGWL</sequence>
<dbReference type="SUPFAM" id="SSF52540">
    <property type="entry name" value="P-loop containing nucleoside triphosphate hydrolases"/>
    <property type="match status" value="1"/>
</dbReference>
<keyword evidence="6" id="KW-0645">Protease</keyword>
<comment type="subcellular location">
    <subcellularLocation>
        <location evidence="1">Cell membrane</location>
        <topology evidence="1">Multi-pass membrane protein</topology>
    </subcellularLocation>
</comment>
<name>A0A212LMZ9_9FIRM</name>
<feature type="domain" description="ABC transporter" evidence="13">
    <location>
        <begin position="483"/>
        <end position="716"/>
    </location>
</feature>
<dbReference type="GO" id="GO:0015031">
    <property type="term" value="P:protein transport"/>
    <property type="evidence" value="ECO:0007669"/>
    <property type="project" value="UniProtKB-KW"/>
</dbReference>
<dbReference type="GO" id="GO:0006508">
    <property type="term" value="P:proteolysis"/>
    <property type="evidence" value="ECO:0007669"/>
    <property type="project" value="InterPro"/>
</dbReference>
<dbReference type="EMBL" id="FMJE01000002">
    <property type="protein sequence ID" value="SCM78898.1"/>
    <property type="molecule type" value="Genomic_DNA"/>
</dbReference>
<keyword evidence="2" id="KW-0813">Transport</keyword>
<dbReference type="PANTHER" id="PTHR24221:SF654">
    <property type="entry name" value="ATP-BINDING CASSETTE SUB-FAMILY B MEMBER 6"/>
    <property type="match status" value="1"/>
</dbReference>
<dbReference type="Gene3D" id="1.20.1560.10">
    <property type="entry name" value="ABC transporter type 1, transmembrane domain"/>
    <property type="match status" value="1"/>
</dbReference>
<dbReference type="InterPro" id="IPR036640">
    <property type="entry name" value="ABC1_TM_sf"/>
</dbReference>
<evidence type="ECO:0000256" key="3">
    <source>
        <dbReference type="ARBA" id="ARBA00022475"/>
    </source>
</evidence>
<feature type="transmembrane region" description="Helical" evidence="12">
    <location>
        <begin position="387"/>
        <end position="410"/>
    </location>
</feature>
<feature type="domain" description="ABC transmembrane type-1" evidence="14">
    <location>
        <begin position="164"/>
        <end position="445"/>
    </location>
</feature>
<keyword evidence="7 16" id="KW-0067">ATP-binding</keyword>
<organism evidence="16">
    <name type="scientific">uncultured Sporomusa sp</name>
    <dbReference type="NCBI Taxonomy" id="307249"/>
    <lineage>
        <taxon>Bacteria</taxon>
        <taxon>Bacillati</taxon>
        <taxon>Bacillota</taxon>
        <taxon>Negativicutes</taxon>
        <taxon>Selenomonadales</taxon>
        <taxon>Sporomusaceae</taxon>
        <taxon>Sporomusa</taxon>
        <taxon>environmental samples</taxon>
    </lineage>
</organism>
<dbReference type="PROSITE" id="PS50929">
    <property type="entry name" value="ABC_TM1F"/>
    <property type="match status" value="1"/>
</dbReference>
<evidence type="ECO:0000313" key="16">
    <source>
        <dbReference type="EMBL" id="SCM78898.1"/>
    </source>
</evidence>
<keyword evidence="6" id="KW-0378">Hydrolase</keyword>
<feature type="transmembrane region" description="Helical" evidence="12">
    <location>
        <begin position="199"/>
        <end position="220"/>
    </location>
</feature>
<proteinExistence type="predicted"/>
<evidence type="ECO:0000256" key="10">
    <source>
        <dbReference type="ARBA" id="ARBA00023136"/>
    </source>
</evidence>
<dbReference type="InterPro" id="IPR027417">
    <property type="entry name" value="P-loop_NTPase"/>
</dbReference>
<keyword evidence="3" id="KW-1003">Cell membrane</keyword>
<evidence type="ECO:0000256" key="7">
    <source>
        <dbReference type="ARBA" id="ARBA00022840"/>
    </source>
</evidence>
<dbReference type="Pfam" id="PF03412">
    <property type="entry name" value="Peptidase_C39"/>
    <property type="match status" value="1"/>
</dbReference>
<gene>
    <name evidence="16" type="ORF">KL86SPO_20296</name>
</gene>
<evidence type="ECO:0000256" key="11">
    <source>
        <dbReference type="ARBA" id="ARBA00043264"/>
    </source>
</evidence>
<dbReference type="GO" id="GO:0034040">
    <property type="term" value="F:ATPase-coupled lipid transmembrane transporter activity"/>
    <property type="evidence" value="ECO:0007669"/>
    <property type="project" value="TreeGrafter"/>
</dbReference>
<keyword evidence="4 12" id="KW-0812">Transmembrane</keyword>
<evidence type="ECO:0000256" key="12">
    <source>
        <dbReference type="SAM" id="Phobius"/>
    </source>
</evidence>
<dbReference type="GO" id="GO:0016887">
    <property type="term" value="F:ATP hydrolysis activity"/>
    <property type="evidence" value="ECO:0007669"/>
    <property type="project" value="InterPro"/>
</dbReference>
<dbReference type="FunFam" id="3.40.50.300:FF:000299">
    <property type="entry name" value="ABC transporter ATP-binding protein/permease"/>
    <property type="match status" value="1"/>
</dbReference>
<dbReference type="SUPFAM" id="SSF90123">
    <property type="entry name" value="ABC transporter transmembrane region"/>
    <property type="match status" value="1"/>
</dbReference>
<dbReference type="PROSITE" id="PS00211">
    <property type="entry name" value="ABC_TRANSPORTER_1"/>
    <property type="match status" value="1"/>
</dbReference>
<dbReference type="SMART" id="SM00382">
    <property type="entry name" value="AAA"/>
    <property type="match status" value="1"/>
</dbReference>
<dbReference type="InterPro" id="IPR017871">
    <property type="entry name" value="ABC_transporter-like_CS"/>
</dbReference>
<evidence type="ECO:0000256" key="1">
    <source>
        <dbReference type="ARBA" id="ARBA00004651"/>
    </source>
</evidence>
<evidence type="ECO:0000259" key="13">
    <source>
        <dbReference type="PROSITE" id="PS50893"/>
    </source>
</evidence>
<dbReference type="InterPro" id="IPR003439">
    <property type="entry name" value="ABC_transporter-like_ATP-bd"/>
</dbReference>
<dbReference type="Pfam" id="PF00005">
    <property type="entry name" value="ABC_tran"/>
    <property type="match status" value="1"/>
</dbReference>
<evidence type="ECO:0000256" key="6">
    <source>
        <dbReference type="ARBA" id="ARBA00022807"/>
    </source>
</evidence>
<dbReference type="InterPro" id="IPR011527">
    <property type="entry name" value="ABC1_TM_dom"/>
</dbReference>
<dbReference type="InterPro" id="IPR005074">
    <property type="entry name" value="Peptidase_C39"/>
</dbReference>
<evidence type="ECO:0000256" key="4">
    <source>
        <dbReference type="ARBA" id="ARBA00022692"/>
    </source>
</evidence>
<evidence type="ECO:0000256" key="8">
    <source>
        <dbReference type="ARBA" id="ARBA00022927"/>
    </source>
</evidence>
<evidence type="ECO:0000256" key="9">
    <source>
        <dbReference type="ARBA" id="ARBA00022989"/>
    </source>
</evidence>
<dbReference type="PROSITE" id="PS50893">
    <property type="entry name" value="ABC_TRANSPORTER_2"/>
    <property type="match status" value="1"/>
</dbReference>
<dbReference type="PANTHER" id="PTHR24221">
    <property type="entry name" value="ATP-BINDING CASSETTE SUB-FAMILY B"/>
    <property type="match status" value="1"/>
</dbReference>
<evidence type="ECO:0000256" key="5">
    <source>
        <dbReference type="ARBA" id="ARBA00022741"/>
    </source>
</evidence>
<keyword evidence="8" id="KW-0653">Protein transport</keyword>
<dbReference type="PROSITE" id="PS50990">
    <property type="entry name" value="PEPTIDASE_C39"/>
    <property type="match status" value="1"/>
</dbReference>
<dbReference type="GO" id="GO:0005886">
    <property type="term" value="C:plasma membrane"/>
    <property type="evidence" value="ECO:0007669"/>
    <property type="project" value="UniProtKB-SubCell"/>
</dbReference>
<dbReference type="GO" id="GO:0008234">
    <property type="term" value="F:cysteine-type peptidase activity"/>
    <property type="evidence" value="ECO:0007669"/>
    <property type="project" value="UniProtKB-KW"/>
</dbReference>
<dbReference type="GO" id="GO:0140359">
    <property type="term" value="F:ABC-type transporter activity"/>
    <property type="evidence" value="ECO:0007669"/>
    <property type="project" value="InterPro"/>
</dbReference>
<keyword evidence="11" id="KW-0080">Bacteriocin transport</keyword>
<dbReference type="AlphaFoldDB" id="A0A212LMZ9"/>
<dbReference type="CDD" id="cd18569">
    <property type="entry name" value="ABC_6TM_NHLM_bacteriocin"/>
    <property type="match status" value="1"/>
</dbReference>
<keyword evidence="5" id="KW-0547">Nucleotide-binding</keyword>
<accession>A0A212LMZ9</accession>
<dbReference type="InterPro" id="IPR039421">
    <property type="entry name" value="Type_1_exporter"/>
</dbReference>